<organism evidence="1 2">
    <name type="scientific">Vibrio genomosp. F10 str. ZF-129</name>
    <dbReference type="NCBI Taxonomy" id="1187848"/>
    <lineage>
        <taxon>Bacteria</taxon>
        <taxon>Pseudomonadati</taxon>
        <taxon>Pseudomonadota</taxon>
        <taxon>Gammaproteobacteria</taxon>
        <taxon>Vibrionales</taxon>
        <taxon>Vibrionaceae</taxon>
        <taxon>Vibrio</taxon>
    </lineage>
</organism>
<dbReference type="eggNOG" id="ENOG50334A3">
    <property type="taxonomic scope" value="Bacteria"/>
</dbReference>
<dbReference type="AlphaFoldDB" id="A0A1E5BG29"/>
<comment type="caution">
    <text evidence="1">The sequence shown here is derived from an EMBL/GenBank/DDBJ whole genome shotgun (WGS) entry which is preliminary data.</text>
</comment>
<gene>
    <name evidence="1" type="ORF">A1QO_19990</name>
</gene>
<dbReference type="OrthoDB" id="307608at2"/>
<accession>A0A1E5BG29</accession>
<evidence type="ECO:0000313" key="2">
    <source>
        <dbReference type="Proteomes" id="UP000094741"/>
    </source>
</evidence>
<name>A0A1E5BG29_9VIBR</name>
<dbReference type="Proteomes" id="UP000094741">
    <property type="component" value="Unassembled WGS sequence"/>
</dbReference>
<dbReference type="EMBL" id="AJYQ02000084">
    <property type="protein sequence ID" value="OEE34841.1"/>
    <property type="molecule type" value="Genomic_DNA"/>
</dbReference>
<protein>
    <submittedName>
        <fullName evidence="1">DUF2513 domain-containing protein</fullName>
    </submittedName>
</protein>
<evidence type="ECO:0000313" key="1">
    <source>
        <dbReference type="EMBL" id="OEE34841.1"/>
    </source>
</evidence>
<proteinExistence type="predicted"/>
<reference evidence="1 2" key="1">
    <citation type="journal article" date="2012" name="Science">
        <title>Ecological populations of bacteria act as socially cohesive units of antibiotic production and resistance.</title>
        <authorList>
            <person name="Cordero O.X."/>
            <person name="Wildschutte H."/>
            <person name="Kirkup B."/>
            <person name="Proehl S."/>
            <person name="Ngo L."/>
            <person name="Hussain F."/>
            <person name="Le Roux F."/>
            <person name="Mincer T."/>
            <person name="Polz M.F."/>
        </authorList>
    </citation>
    <scope>NUCLEOTIDE SEQUENCE [LARGE SCALE GENOMIC DNA]</scope>
    <source>
        <strain evidence="1 2">ZF-129</strain>
    </source>
</reference>
<sequence>MRIDVQYISNLLSVFLDSEKAHITLSEFESAGVKIYTEDRKGLDEKFIFHAQLLVENGLVSDKDLRSESLNTFGISYNKSGGIIVERDVRLTQKGHDFVSALNNKEVLEKLKTELTNAPFRVLFDGSQKLLEHYLTKKLDALLA</sequence>